<proteinExistence type="predicted"/>
<dbReference type="EMBL" id="CAOQHR010000006">
    <property type="protein sequence ID" value="CAI6336432.1"/>
    <property type="molecule type" value="Genomic_DNA"/>
</dbReference>
<evidence type="ECO:0000313" key="2">
    <source>
        <dbReference type="Proteomes" id="UP001152607"/>
    </source>
</evidence>
<organism evidence="1 2">
    <name type="scientific">Periconia digitata</name>
    <dbReference type="NCBI Taxonomy" id="1303443"/>
    <lineage>
        <taxon>Eukaryota</taxon>
        <taxon>Fungi</taxon>
        <taxon>Dikarya</taxon>
        <taxon>Ascomycota</taxon>
        <taxon>Pezizomycotina</taxon>
        <taxon>Dothideomycetes</taxon>
        <taxon>Pleosporomycetidae</taxon>
        <taxon>Pleosporales</taxon>
        <taxon>Massarineae</taxon>
        <taxon>Periconiaceae</taxon>
        <taxon>Periconia</taxon>
    </lineage>
</organism>
<keyword evidence="2" id="KW-1185">Reference proteome</keyword>
<dbReference type="Proteomes" id="UP001152607">
    <property type="component" value="Unassembled WGS sequence"/>
</dbReference>
<gene>
    <name evidence="1" type="ORF">PDIGIT_LOCUS9531</name>
</gene>
<accession>A0A9W4UK08</accession>
<reference evidence="1" key="1">
    <citation type="submission" date="2023-01" db="EMBL/GenBank/DDBJ databases">
        <authorList>
            <person name="Van Ghelder C."/>
            <person name="Rancurel C."/>
        </authorList>
    </citation>
    <scope>NUCLEOTIDE SEQUENCE</scope>
    <source>
        <strain evidence="1">CNCM I-4278</strain>
    </source>
</reference>
<evidence type="ECO:0000313" key="1">
    <source>
        <dbReference type="EMBL" id="CAI6336432.1"/>
    </source>
</evidence>
<sequence>MKHYLRRIAANGRIVEFRDKHSHAVPTVRHRAWRSANLRCQATVKWRAHDGKGGATVRVSLLLPT</sequence>
<dbReference type="AlphaFoldDB" id="A0A9W4UK08"/>
<protein>
    <submittedName>
        <fullName evidence="1">Uncharacterized protein</fullName>
    </submittedName>
</protein>
<name>A0A9W4UK08_9PLEO</name>
<comment type="caution">
    <text evidence="1">The sequence shown here is derived from an EMBL/GenBank/DDBJ whole genome shotgun (WGS) entry which is preliminary data.</text>
</comment>